<keyword evidence="2" id="KW-1185">Reference proteome</keyword>
<dbReference type="EMBL" id="JYDP01000008">
    <property type="protein sequence ID" value="KRZ17003.1"/>
    <property type="molecule type" value="Genomic_DNA"/>
</dbReference>
<reference evidence="1 2" key="1">
    <citation type="submission" date="2015-01" db="EMBL/GenBank/DDBJ databases">
        <title>Evolution of Trichinella species and genotypes.</title>
        <authorList>
            <person name="Korhonen P.K."/>
            <person name="Edoardo P."/>
            <person name="Giuseppe L.R."/>
            <person name="Gasser R.B."/>
        </authorList>
    </citation>
    <scope>NUCLEOTIDE SEQUENCE [LARGE SCALE GENOMIC DNA]</scope>
    <source>
        <strain evidence="1">ISS1029</strain>
    </source>
</reference>
<evidence type="ECO:0000313" key="2">
    <source>
        <dbReference type="Proteomes" id="UP000055024"/>
    </source>
</evidence>
<protein>
    <submittedName>
        <fullName evidence="1">Uncharacterized protein</fullName>
    </submittedName>
</protein>
<name>A0A0V1I236_9BILA</name>
<accession>A0A0V1I236</accession>
<comment type="caution">
    <text evidence="1">The sequence shown here is derived from an EMBL/GenBank/DDBJ whole genome shotgun (WGS) entry which is preliminary data.</text>
</comment>
<gene>
    <name evidence="1" type="ORF">T11_186</name>
</gene>
<dbReference type="AlphaFoldDB" id="A0A0V1I236"/>
<sequence>MACRAICNRRIRVLVSGCFTKEPNYPDLKHDPSIAVSFKHAVAIAAVNNIEMLHRYIKTDSFSLLFTAAFFEFLNTRNFH</sequence>
<dbReference type="Proteomes" id="UP000055024">
    <property type="component" value="Unassembled WGS sequence"/>
</dbReference>
<organism evidence="1 2">
    <name type="scientific">Trichinella zimbabwensis</name>
    <dbReference type="NCBI Taxonomy" id="268475"/>
    <lineage>
        <taxon>Eukaryota</taxon>
        <taxon>Metazoa</taxon>
        <taxon>Ecdysozoa</taxon>
        <taxon>Nematoda</taxon>
        <taxon>Enoplea</taxon>
        <taxon>Dorylaimia</taxon>
        <taxon>Trichinellida</taxon>
        <taxon>Trichinellidae</taxon>
        <taxon>Trichinella</taxon>
    </lineage>
</organism>
<proteinExistence type="predicted"/>
<evidence type="ECO:0000313" key="1">
    <source>
        <dbReference type="EMBL" id="KRZ17003.1"/>
    </source>
</evidence>